<reference evidence="3 4" key="1">
    <citation type="journal article" date="2015" name="Nature">
        <title>rRNA introns, odd ribosomes, and small enigmatic genomes across a large radiation of phyla.</title>
        <authorList>
            <person name="Brown C.T."/>
            <person name="Hug L.A."/>
            <person name="Thomas B.C."/>
            <person name="Sharon I."/>
            <person name="Castelle C.J."/>
            <person name="Singh A."/>
            <person name="Wilkins M.J."/>
            <person name="Williams K.H."/>
            <person name="Banfield J.F."/>
        </authorList>
    </citation>
    <scope>NUCLEOTIDE SEQUENCE [LARGE SCALE GENOMIC DNA]</scope>
</reference>
<dbReference type="Pfam" id="PF01370">
    <property type="entry name" value="Epimerase"/>
    <property type="match status" value="1"/>
</dbReference>
<dbReference type="Gene3D" id="3.40.50.720">
    <property type="entry name" value="NAD(P)-binding Rossmann-like Domain"/>
    <property type="match status" value="1"/>
</dbReference>
<dbReference type="PANTHER" id="PTHR43000">
    <property type="entry name" value="DTDP-D-GLUCOSE 4,6-DEHYDRATASE-RELATED"/>
    <property type="match status" value="1"/>
</dbReference>
<evidence type="ECO:0000256" key="1">
    <source>
        <dbReference type="ARBA" id="ARBA00007637"/>
    </source>
</evidence>
<dbReference type="AlphaFoldDB" id="A0A0G0QZ24"/>
<organism evidence="3 4">
    <name type="scientific">Candidatus Daviesbacteria bacterium GW2011_GWC2_40_12</name>
    <dbReference type="NCBI Taxonomy" id="1618431"/>
    <lineage>
        <taxon>Bacteria</taxon>
        <taxon>Candidatus Daviesiibacteriota</taxon>
    </lineage>
</organism>
<dbReference type="InterPro" id="IPR036291">
    <property type="entry name" value="NAD(P)-bd_dom_sf"/>
</dbReference>
<protein>
    <submittedName>
        <fullName evidence="3">dTDP-glucose 4,6-dehydratase</fullName>
    </submittedName>
</protein>
<accession>A0A0G0QZ24</accession>
<evidence type="ECO:0000313" key="3">
    <source>
        <dbReference type="EMBL" id="KKR42661.1"/>
    </source>
</evidence>
<dbReference type="SUPFAM" id="SSF51735">
    <property type="entry name" value="NAD(P)-binding Rossmann-fold domains"/>
    <property type="match status" value="1"/>
</dbReference>
<comment type="caution">
    <text evidence="3">The sequence shown here is derived from an EMBL/GenBank/DDBJ whole genome shotgun (WGS) entry which is preliminary data.</text>
</comment>
<comment type="similarity">
    <text evidence="1">Belongs to the NAD(P)-dependent epimerase/dehydratase family.</text>
</comment>
<evidence type="ECO:0000259" key="2">
    <source>
        <dbReference type="Pfam" id="PF01370"/>
    </source>
</evidence>
<dbReference type="InterPro" id="IPR001509">
    <property type="entry name" value="Epimerase_deHydtase"/>
</dbReference>
<dbReference type="EMBL" id="LBYB01000001">
    <property type="protein sequence ID" value="KKR42661.1"/>
    <property type="molecule type" value="Genomic_DNA"/>
</dbReference>
<proteinExistence type="inferred from homology"/>
<gene>
    <name evidence="3" type="ORF">UT77_C0001G0112</name>
</gene>
<dbReference type="PATRIC" id="fig|1618431.3.peg.112"/>
<evidence type="ECO:0000313" key="4">
    <source>
        <dbReference type="Proteomes" id="UP000034881"/>
    </source>
</evidence>
<name>A0A0G0QZ24_9BACT</name>
<feature type="domain" description="NAD-dependent epimerase/dehydratase" evidence="2">
    <location>
        <begin position="5"/>
        <end position="237"/>
    </location>
</feature>
<dbReference type="Proteomes" id="UP000034881">
    <property type="component" value="Unassembled WGS sequence"/>
</dbReference>
<sequence length="312" mass="36116">MKKKIFVTGATGFVGTNLIRRLIRENYEVHILKRKNSNIWRIKDILTKLHPHEVDLLNRKRLLKLLHTIKPNVVIHLANLGLYGGLDTSLNKSMQVNLFGTVNLIESTDSIDYECFINTGSSSEYGDKNTPMKEYNRCEPTSNYALAKLATTLYAKSYAVKTKKPLVTLRLFSPYGPFDHPLRLIPQTIHKMLKGETIHIKNPNTVRDYIFIEDVIEAFIQCINNPDKLSGEILNIGSGKQTCVKDMLELLTKKVDFKNQIIYDDLKNPQKFMWQANIQKTKQKLKWYPKKNLSQGIEETVNWFKENSCYYD</sequence>